<keyword evidence="4 5" id="KW-0472">Membrane</keyword>
<dbReference type="PANTHER" id="PTHR36460">
    <property type="entry name" value="UPF0132 DOMAIN PROTEIN (AFU_ORTHOLOGUE AFUA_3G10255)"/>
    <property type="match status" value="1"/>
</dbReference>
<comment type="caution">
    <text evidence="6">The sequence shown here is derived from an EMBL/GenBank/DDBJ whole genome shotgun (WGS) entry which is preliminary data.</text>
</comment>
<evidence type="ECO:0000256" key="3">
    <source>
        <dbReference type="ARBA" id="ARBA00022989"/>
    </source>
</evidence>
<proteinExistence type="predicted"/>
<dbReference type="InterPro" id="IPR019109">
    <property type="entry name" value="MamF_MmsF"/>
</dbReference>
<reference evidence="6 7" key="1">
    <citation type="journal article" date="2016" name="Sci. Rep.">
        <title>Metabolic traits of an uncultured archaeal lineage -MSBL1- from brine pools of the Red Sea.</title>
        <authorList>
            <person name="Mwirichia R."/>
            <person name="Alam I."/>
            <person name="Rashid M."/>
            <person name="Vinu M."/>
            <person name="Ba-Alawi W."/>
            <person name="Anthony Kamau A."/>
            <person name="Kamanda Ngugi D."/>
            <person name="Goker M."/>
            <person name="Klenk H.P."/>
            <person name="Bajic V."/>
            <person name="Stingl U."/>
        </authorList>
    </citation>
    <scope>NUCLEOTIDE SEQUENCE [LARGE SCALE GENOMIC DNA]</scope>
    <source>
        <strain evidence="6">SCGC-AAA382A20</strain>
    </source>
</reference>
<evidence type="ECO:0000256" key="4">
    <source>
        <dbReference type="ARBA" id="ARBA00023136"/>
    </source>
</evidence>
<dbReference type="AlphaFoldDB" id="A0A133VJF5"/>
<dbReference type="GO" id="GO:0016020">
    <property type="term" value="C:membrane"/>
    <property type="evidence" value="ECO:0007669"/>
    <property type="project" value="UniProtKB-SubCell"/>
</dbReference>
<comment type="subcellular location">
    <subcellularLocation>
        <location evidence="1">Membrane</location>
        <topology evidence="1">Multi-pass membrane protein</topology>
    </subcellularLocation>
</comment>
<dbReference type="Proteomes" id="UP000070263">
    <property type="component" value="Unassembled WGS sequence"/>
</dbReference>
<accession>A0A133VJF5</accession>
<gene>
    <name evidence="6" type="ORF">AKJ51_03570</name>
</gene>
<protein>
    <recommendedName>
        <fullName evidence="8">DUF4870 domain-containing protein</fullName>
    </recommendedName>
</protein>
<dbReference type="Pfam" id="PF09685">
    <property type="entry name" value="MamF_MmsF"/>
    <property type="match status" value="1"/>
</dbReference>
<evidence type="ECO:0000256" key="1">
    <source>
        <dbReference type="ARBA" id="ARBA00004141"/>
    </source>
</evidence>
<feature type="transmembrane region" description="Helical" evidence="5">
    <location>
        <begin position="48"/>
        <end position="65"/>
    </location>
</feature>
<keyword evidence="2 5" id="KW-0812">Transmembrane</keyword>
<dbReference type="PANTHER" id="PTHR36460:SF1">
    <property type="entry name" value="UPF0132 DOMAIN PROTEIN (AFU_ORTHOLOGUE AFUA_3G10255)"/>
    <property type="match status" value="1"/>
</dbReference>
<organism evidence="6 7">
    <name type="scientific">candidate division MSBL1 archaeon SCGC-AAA382A20</name>
    <dbReference type="NCBI Taxonomy" id="1698280"/>
    <lineage>
        <taxon>Archaea</taxon>
        <taxon>Methanobacteriati</taxon>
        <taxon>Methanobacteriota</taxon>
        <taxon>candidate division MSBL1</taxon>
    </lineage>
</organism>
<evidence type="ECO:0000313" key="7">
    <source>
        <dbReference type="Proteomes" id="UP000070263"/>
    </source>
</evidence>
<evidence type="ECO:0000256" key="2">
    <source>
        <dbReference type="ARBA" id="ARBA00022692"/>
    </source>
</evidence>
<evidence type="ECO:0008006" key="8">
    <source>
        <dbReference type="Google" id="ProtNLM"/>
    </source>
</evidence>
<dbReference type="PATRIC" id="fig|1698280.3.peg.771"/>
<feature type="transmembrane region" description="Helical" evidence="5">
    <location>
        <begin position="71"/>
        <end position="96"/>
    </location>
</feature>
<name>A0A133VJF5_9EURY</name>
<evidence type="ECO:0000256" key="5">
    <source>
        <dbReference type="SAM" id="Phobius"/>
    </source>
</evidence>
<evidence type="ECO:0000313" key="6">
    <source>
        <dbReference type="EMBL" id="KXB06544.1"/>
    </source>
</evidence>
<sequence length="121" mass="14102">MSENRSKETEMGLDENVAGALCYVLTWLTGIIFLLIEKKNRFVRFHAMQSTVTFLPLTILGWLLRMMTTPFYGWGFSLFWFISNIVWLGVFVLWLVSMYKAYQGEMYKLPIAGDIAENQLK</sequence>
<feature type="transmembrane region" description="Helical" evidence="5">
    <location>
        <begin position="17"/>
        <end position="36"/>
    </location>
</feature>
<keyword evidence="3 5" id="KW-1133">Transmembrane helix</keyword>
<dbReference type="EMBL" id="LHYE01000042">
    <property type="protein sequence ID" value="KXB06544.1"/>
    <property type="molecule type" value="Genomic_DNA"/>
</dbReference>
<keyword evidence="7" id="KW-1185">Reference proteome</keyword>